<dbReference type="Pfam" id="PF11380">
    <property type="entry name" value="Stealth_CR2"/>
    <property type="match status" value="1"/>
</dbReference>
<evidence type="ECO:0000256" key="3">
    <source>
        <dbReference type="ARBA" id="ARBA00023169"/>
    </source>
</evidence>
<evidence type="ECO:0000313" key="5">
    <source>
        <dbReference type="EMBL" id="HAT7591132.1"/>
    </source>
</evidence>
<dbReference type="PANTHER" id="PTHR24045">
    <property type="match status" value="1"/>
</dbReference>
<comment type="caution">
    <text evidence="5">The sequence shown here is derived from an EMBL/GenBank/DDBJ whole genome shotgun (WGS) entry which is preliminary data.</text>
</comment>
<dbReference type="GO" id="GO:0000271">
    <property type="term" value="P:polysaccharide biosynthetic process"/>
    <property type="evidence" value="ECO:0007669"/>
    <property type="project" value="UniProtKB-KW"/>
</dbReference>
<comment type="similarity">
    <text evidence="1">Belongs to the stealth family.</text>
</comment>
<dbReference type="RefSeq" id="WP_137365484.1">
    <property type="nucleotide sequence ID" value="NZ_JAYMFA010000001.1"/>
</dbReference>
<accession>A0AA38DNH8</accession>
<evidence type="ECO:0000256" key="1">
    <source>
        <dbReference type="ARBA" id="ARBA00007583"/>
    </source>
</evidence>
<sequence length="335" mass="39718">MSGIDFVVLWVDSSDLAWQASFSQHKAACYHDEGAIHPARFRDMGIFNYWFRCVEKYAPWVRKIHLVTCGQIPAWLNVHHKKLNIVFHEQFIESKYLPTFNSNAIELNIHKINDLSDKFVLFNDDMFITAPLSEDFYFDHDKPNDFLILKRNPPTNKDDLIMSSSDFLNISILNSHFSKHVTMRENKSKYYNMCYKRRLLKNFSNRKEKFFEGFYSRHIPQPFLKSTFNEIWQVEEKLLRETISKKFREPLCLTQYLFRYWQLAKGTFNPQNPLKRGKYFNLSSKSINDAIKTLTDGTAQVCFNDTEILNDFDAVTNKLRTAFEKKLSEKSEFEL</sequence>
<keyword evidence="3" id="KW-0270">Exopolysaccharide synthesis</keyword>
<gene>
    <name evidence="5" type="ORF">JAW44_000837</name>
</gene>
<dbReference type="Proteomes" id="UP000867745">
    <property type="component" value="Unassembled WGS sequence"/>
</dbReference>
<evidence type="ECO:0000259" key="4">
    <source>
        <dbReference type="Pfam" id="PF11380"/>
    </source>
</evidence>
<feature type="domain" description="Stealth protein CR2 conserved region 2" evidence="4">
    <location>
        <begin position="40"/>
        <end position="142"/>
    </location>
</feature>
<proteinExistence type="inferred from homology"/>
<organism evidence="5 6">
    <name type="scientific">Citrobacter werkmanii</name>
    <dbReference type="NCBI Taxonomy" id="67827"/>
    <lineage>
        <taxon>Bacteria</taxon>
        <taxon>Pseudomonadati</taxon>
        <taxon>Pseudomonadota</taxon>
        <taxon>Gammaproteobacteria</taxon>
        <taxon>Enterobacterales</taxon>
        <taxon>Enterobacteriaceae</taxon>
        <taxon>Citrobacter</taxon>
        <taxon>Citrobacter freundii complex</taxon>
    </lineage>
</organism>
<dbReference type="EMBL" id="DACUGV010000001">
    <property type="protein sequence ID" value="HAT7591132.1"/>
    <property type="molecule type" value="Genomic_DNA"/>
</dbReference>
<name>A0AA38DNH8_9ENTR</name>
<evidence type="ECO:0000313" key="6">
    <source>
        <dbReference type="Proteomes" id="UP000867745"/>
    </source>
</evidence>
<dbReference type="GO" id="GO:0016772">
    <property type="term" value="F:transferase activity, transferring phosphorus-containing groups"/>
    <property type="evidence" value="ECO:0007669"/>
    <property type="project" value="InterPro"/>
</dbReference>
<protein>
    <submittedName>
        <fullName evidence="5">Capsular biosynthesis protein</fullName>
    </submittedName>
</protein>
<reference evidence="5" key="2">
    <citation type="submission" date="2020-11" db="EMBL/GenBank/DDBJ databases">
        <authorList>
            <consortium name="NCBI Pathogen Detection Project"/>
        </authorList>
    </citation>
    <scope>NUCLEOTIDE SEQUENCE</scope>
    <source>
        <strain evidence="5">RS189</strain>
    </source>
</reference>
<dbReference type="InterPro" id="IPR021520">
    <property type="entry name" value="Stealth_CR2"/>
</dbReference>
<dbReference type="AlphaFoldDB" id="A0AA38DNH8"/>
<dbReference type="PANTHER" id="PTHR24045:SF0">
    <property type="entry name" value="N-ACETYLGLUCOSAMINE-1-PHOSPHOTRANSFERASE SUBUNITS ALPHA_BETA"/>
    <property type="match status" value="1"/>
</dbReference>
<dbReference type="InterPro" id="IPR047141">
    <property type="entry name" value="Stealth"/>
</dbReference>
<keyword evidence="2" id="KW-0808">Transferase</keyword>
<reference evidence="5" key="1">
    <citation type="journal article" date="2018" name="Genome Biol.">
        <title>SKESA: strategic k-mer extension for scrupulous assemblies.</title>
        <authorList>
            <person name="Souvorov A."/>
            <person name="Agarwala R."/>
            <person name="Lipman D.J."/>
        </authorList>
    </citation>
    <scope>NUCLEOTIDE SEQUENCE</scope>
    <source>
        <strain evidence="5">RS189</strain>
    </source>
</reference>
<evidence type="ECO:0000256" key="2">
    <source>
        <dbReference type="ARBA" id="ARBA00022679"/>
    </source>
</evidence>